<evidence type="ECO:0000256" key="3">
    <source>
        <dbReference type="SAM" id="MobiDB-lite"/>
    </source>
</evidence>
<dbReference type="Gene3D" id="2.60.120.920">
    <property type="match status" value="1"/>
</dbReference>
<feature type="region of interest" description="Disordered" evidence="3">
    <location>
        <begin position="1"/>
        <end position="108"/>
    </location>
</feature>
<keyword evidence="2" id="KW-0677">Repeat</keyword>
<feature type="compositionally biased region" description="Polar residues" evidence="3">
    <location>
        <begin position="38"/>
        <end position="54"/>
    </location>
</feature>
<comment type="caution">
    <text evidence="5">The sequence shown here is derived from an EMBL/GenBank/DDBJ whole genome shotgun (WGS) entry which is preliminary data.</text>
</comment>
<dbReference type="Proteomes" id="UP000444721">
    <property type="component" value="Unassembled WGS sequence"/>
</dbReference>
<feature type="region of interest" description="Disordered" evidence="3">
    <location>
        <begin position="128"/>
        <end position="152"/>
    </location>
</feature>
<dbReference type="Pfam" id="PF07707">
    <property type="entry name" value="BACK"/>
    <property type="match status" value="1"/>
</dbReference>
<evidence type="ECO:0000256" key="1">
    <source>
        <dbReference type="ARBA" id="ARBA00022441"/>
    </source>
</evidence>
<feature type="domain" description="BTB" evidence="4">
    <location>
        <begin position="332"/>
        <end position="424"/>
    </location>
</feature>
<keyword evidence="1" id="KW-0880">Kelch repeat</keyword>
<feature type="compositionally biased region" description="Low complexity" evidence="3">
    <location>
        <begin position="93"/>
        <end position="108"/>
    </location>
</feature>
<dbReference type="CDD" id="cd18186">
    <property type="entry name" value="BTB_POZ_ZBTB_KLHL-like"/>
    <property type="match status" value="1"/>
</dbReference>
<feature type="compositionally biased region" description="Low complexity" evidence="3">
    <location>
        <begin position="1"/>
        <end position="33"/>
    </location>
</feature>
<dbReference type="CDD" id="cd11709">
    <property type="entry name" value="SPRY"/>
    <property type="match status" value="1"/>
</dbReference>
<dbReference type="VEuPathDB" id="AmoebaDB:NF0112350"/>
<evidence type="ECO:0000259" key="4">
    <source>
        <dbReference type="PROSITE" id="PS50097"/>
    </source>
</evidence>
<dbReference type="PANTHER" id="PTHR24412:SF441">
    <property type="entry name" value="KELCH-LIKE PROTEIN 28"/>
    <property type="match status" value="1"/>
</dbReference>
<dbReference type="VEuPathDB" id="AmoebaDB:FDP41_011103"/>
<dbReference type="InterPro" id="IPR011333">
    <property type="entry name" value="SKP1/BTB/POZ_sf"/>
</dbReference>
<dbReference type="OMA" id="ICKADVN"/>
<feature type="region of interest" description="Disordered" evidence="3">
    <location>
        <begin position="278"/>
        <end position="306"/>
    </location>
</feature>
<dbReference type="VEuPathDB" id="AmoebaDB:NfTy_017020"/>
<dbReference type="SMART" id="SM00225">
    <property type="entry name" value="BTB"/>
    <property type="match status" value="1"/>
</dbReference>
<accession>A0A6A5CCR0</accession>
<dbReference type="SUPFAM" id="SSF49899">
    <property type="entry name" value="Concanavalin A-like lectins/glucanases"/>
    <property type="match status" value="1"/>
</dbReference>
<organism evidence="5 6">
    <name type="scientific">Naegleria fowleri</name>
    <name type="common">Brain eating amoeba</name>
    <dbReference type="NCBI Taxonomy" id="5763"/>
    <lineage>
        <taxon>Eukaryota</taxon>
        <taxon>Discoba</taxon>
        <taxon>Heterolobosea</taxon>
        <taxon>Tetramitia</taxon>
        <taxon>Eutetramitia</taxon>
        <taxon>Vahlkampfiidae</taxon>
        <taxon>Naegleria</taxon>
    </lineage>
</organism>
<dbReference type="InterPro" id="IPR043136">
    <property type="entry name" value="B30.2/SPRY_sf"/>
</dbReference>
<protein>
    <recommendedName>
        <fullName evidence="4">BTB domain-containing protein</fullName>
    </recommendedName>
</protein>
<evidence type="ECO:0000313" key="5">
    <source>
        <dbReference type="EMBL" id="KAF0983125.1"/>
    </source>
</evidence>
<keyword evidence="6" id="KW-1185">Reference proteome</keyword>
<dbReference type="OrthoDB" id="45365at2759"/>
<gene>
    <name evidence="5" type="ORF">FDP41_011103</name>
</gene>
<dbReference type="InterPro" id="IPR000210">
    <property type="entry name" value="BTB/POZ_dom"/>
</dbReference>
<dbReference type="PROSITE" id="PS50097">
    <property type="entry name" value="BTB"/>
    <property type="match status" value="1"/>
</dbReference>
<dbReference type="SMART" id="SM00875">
    <property type="entry name" value="BACK"/>
    <property type="match status" value="1"/>
</dbReference>
<dbReference type="SUPFAM" id="SSF54695">
    <property type="entry name" value="POZ domain"/>
    <property type="match status" value="1"/>
</dbReference>
<dbReference type="Pfam" id="PF00651">
    <property type="entry name" value="BTB"/>
    <property type="match status" value="1"/>
</dbReference>
<name>A0A6A5CCR0_NAEFO</name>
<feature type="compositionally biased region" description="Low complexity" evidence="3">
    <location>
        <begin position="55"/>
        <end position="85"/>
    </location>
</feature>
<dbReference type="PANTHER" id="PTHR24412">
    <property type="entry name" value="KELCH PROTEIN"/>
    <property type="match status" value="1"/>
</dbReference>
<dbReference type="GeneID" id="68118318"/>
<dbReference type="AlphaFoldDB" id="A0A6A5CCR0"/>
<feature type="compositionally biased region" description="Low complexity" evidence="3">
    <location>
        <begin position="128"/>
        <end position="143"/>
    </location>
</feature>
<dbReference type="Pfam" id="PF00622">
    <property type="entry name" value="SPRY"/>
    <property type="match status" value="1"/>
</dbReference>
<dbReference type="Gene3D" id="3.30.710.10">
    <property type="entry name" value="Potassium Channel Kv1.1, Chain A"/>
    <property type="match status" value="1"/>
</dbReference>
<evidence type="ECO:0000313" key="6">
    <source>
        <dbReference type="Proteomes" id="UP000444721"/>
    </source>
</evidence>
<proteinExistence type="predicted"/>
<dbReference type="InterPro" id="IPR013320">
    <property type="entry name" value="ConA-like_dom_sf"/>
</dbReference>
<dbReference type="EMBL" id="VFQX01000007">
    <property type="protein sequence ID" value="KAF0983125.1"/>
    <property type="molecule type" value="Genomic_DNA"/>
</dbReference>
<reference evidence="5 6" key="1">
    <citation type="journal article" date="2019" name="Sci. Rep.">
        <title>Nanopore sequencing improves the draft genome of the human pathogenic amoeba Naegleria fowleri.</title>
        <authorList>
            <person name="Liechti N."/>
            <person name="Schurch N."/>
            <person name="Bruggmann R."/>
            <person name="Wittwer M."/>
        </authorList>
    </citation>
    <scope>NUCLEOTIDE SEQUENCE [LARGE SCALE GENOMIC DNA]</scope>
    <source>
        <strain evidence="5 6">ATCC 30894</strain>
    </source>
</reference>
<evidence type="ECO:0000256" key="2">
    <source>
        <dbReference type="ARBA" id="ARBA00022737"/>
    </source>
</evidence>
<sequence length="850" mass="94272">MSSSYHSTSSLLSGGESNSPSTGSNSSTPTNSPRFIPCSSSSHQHLESNHQNNNGTSLGRTLSRSSTPLREQRNNNNNQSGSSSEHNVHHLSPRQQQQQQSSPLSIGSPSEARLVMDQLDMTQLVHENSQNLPTTTNPSSSSSYVAIADPPSSARSQLSAELQHLRSVSDPTSLVTTMSISHIQNNLTNNNNNITLQMNVQQQRMPSSPSSVSSQSRSYVFVMAENNVKLQKAKLTFGKEHSSKIPSLFNNAELSDFKIILKHSSKLNLLNCLGTSGNAGDNSTSEKNESSSTEAEDVNISSSSITTSTCGNGVSGNTMLPHCLQNANQFEEELSIRTMPEKPFVTFTELHVNKAILALYSPFFMKMFFGDMKEKTSTQIEIYDHSVIECEGYDHNVNEIGYEDVRIFCIMIQSMYNLQVECLECDLAPLLETADKYMFGDLVTLCEAYLEKNLNEFNVLSCIFLENSKYQSLKTKASRFIAQKFFIICKNGQLNLIGDIETVLSILSRDDLNVRTEDDILHAALQWIEYDFATRKKYFPTILNHIRLQYLSPSCLNHLISLPEKYVPDMELTVKLLKKIAKAMSCQLNTIVQKVEKANQQLALHKSQPSLALITSLANSKDAKDSKDLLSPSLNTSLPVIQNLEQISVLSPTSIFDSSEVIGASNNGEDDFISTKPRHHVSGIVTGFDVLMMGKDLKISNDQKTLCKVNTDGWSVNLCVEPVRMGQRKELHIKVNKTIHGIINIGICKCDVNLNGNLNYENGWCYYLYNGHTCHNFHSLNYDGVACGTNDCFKVQLDLRYNGTLSFARNGQPLGIAFSDLCKKLNGEDDVFYFAVALYSSGDSVSIIKN</sequence>
<dbReference type="Gene3D" id="1.25.40.420">
    <property type="match status" value="1"/>
</dbReference>
<dbReference type="InterPro" id="IPR003877">
    <property type="entry name" value="SPRY_dom"/>
</dbReference>
<dbReference type="InterPro" id="IPR011705">
    <property type="entry name" value="BACK"/>
</dbReference>
<dbReference type="RefSeq" id="XP_044567838.1">
    <property type="nucleotide sequence ID" value="XM_044701476.1"/>
</dbReference>